<dbReference type="Gene3D" id="2.60.40.4350">
    <property type="match status" value="1"/>
</dbReference>
<dbReference type="Proteomes" id="UP000237968">
    <property type="component" value="Unassembled WGS sequence"/>
</dbReference>
<gene>
    <name evidence="1" type="ORF">ENSA5_55360</name>
</gene>
<proteinExistence type="predicted"/>
<keyword evidence="2" id="KW-1185">Reference proteome</keyword>
<comment type="caution">
    <text evidence="1">The sequence shown here is derived from an EMBL/GenBank/DDBJ whole genome shotgun (WGS) entry which is preliminary data.</text>
</comment>
<dbReference type="RefSeq" id="WP_181198219.1">
    <property type="nucleotide sequence ID" value="NZ_PVNK01000242.1"/>
</dbReference>
<reference evidence="1 2" key="1">
    <citation type="submission" date="2018-03" db="EMBL/GenBank/DDBJ databases">
        <title>Draft Genome Sequences of the Obligatory Marine Myxobacteria Enhygromyxa salina SWB005.</title>
        <authorList>
            <person name="Poehlein A."/>
            <person name="Moghaddam J.A."/>
            <person name="Harms H."/>
            <person name="Alanjari M."/>
            <person name="Koenig G.M."/>
            <person name="Daniel R."/>
            <person name="Schaeberle T.F."/>
        </authorList>
    </citation>
    <scope>NUCLEOTIDE SEQUENCE [LARGE SCALE GENOMIC DNA]</scope>
    <source>
        <strain evidence="1 2">SWB005</strain>
    </source>
</reference>
<organism evidence="1 2">
    <name type="scientific">Enhygromyxa salina</name>
    <dbReference type="NCBI Taxonomy" id="215803"/>
    <lineage>
        <taxon>Bacteria</taxon>
        <taxon>Pseudomonadati</taxon>
        <taxon>Myxococcota</taxon>
        <taxon>Polyangia</taxon>
        <taxon>Nannocystales</taxon>
        <taxon>Nannocystaceae</taxon>
        <taxon>Enhygromyxa</taxon>
    </lineage>
</organism>
<accession>A0A2S9XEX6</accession>
<name>A0A2S9XEX6_9BACT</name>
<dbReference type="InterPro" id="IPR019117">
    <property type="entry name" value="CRISPR-assoc_protein_Cmr3"/>
</dbReference>
<dbReference type="AlphaFoldDB" id="A0A2S9XEX6"/>
<evidence type="ECO:0000313" key="2">
    <source>
        <dbReference type="Proteomes" id="UP000237968"/>
    </source>
</evidence>
<evidence type="ECO:0000313" key="1">
    <source>
        <dbReference type="EMBL" id="PRP91419.1"/>
    </source>
</evidence>
<dbReference type="Pfam" id="PF09700">
    <property type="entry name" value="Cas_Cmr3"/>
    <property type="match status" value="1"/>
</dbReference>
<sequence>MKHGDFVLTPRDGLFCKDGRGWFTSSMGRGHALEWPYPSTLLGALRSTWGRAREEHKGAPFVGHEWPRRTADLSLGPSLPLRRSWGDAWSSKHRVWPAPTDSRVVEGGIIQRLEARPPLVTTMGINNDPARERLWTAPSTREKSVQAAKWWREQAFVAWLCGAHEGASTDGLELPRRIQTHVAIDEDTGSALDRNLYSHDIVETFSRSEQWGIGVRVSANDLDHVDIATVGSDRRLAAVEPGASVFDMPKALLEAFKPGVPGLRLFLVTPAAFTAGWLPDGLTAHGDEYRGRLRGLEVDVVLRAAFVDRPRAISGWDMAERKPKACTRAVSPGSVYAFTRLDGELFSSDHARALWLAAIGQRRDEGFGVVVPGTWTPSLSQRS</sequence>
<dbReference type="EMBL" id="PVNK01000242">
    <property type="protein sequence ID" value="PRP91419.1"/>
    <property type="molecule type" value="Genomic_DNA"/>
</dbReference>
<protein>
    <submittedName>
        <fullName evidence="1">CRISPR-associated protein Cas_Cmr3</fullName>
    </submittedName>
</protein>